<evidence type="ECO:0000313" key="2">
    <source>
        <dbReference type="Proteomes" id="UP001597237"/>
    </source>
</evidence>
<dbReference type="PROSITE" id="PS51257">
    <property type="entry name" value="PROKAR_LIPOPROTEIN"/>
    <property type="match status" value="1"/>
</dbReference>
<dbReference type="Proteomes" id="UP001597237">
    <property type="component" value="Unassembled WGS sequence"/>
</dbReference>
<evidence type="ECO:0008006" key="3">
    <source>
        <dbReference type="Google" id="ProtNLM"/>
    </source>
</evidence>
<reference evidence="2" key="1">
    <citation type="journal article" date="2019" name="Int. J. Syst. Evol. Microbiol.">
        <title>The Global Catalogue of Microorganisms (GCM) 10K type strain sequencing project: providing services to taxonomists for standard genome sequencing and annotation.</title>
        <authorList>
            <consortium name="The Broad Institute Genomics Platform"/>
            <consortium name="The Broad Institute Genome Sequencing Center for Infectious Disease"/>
            <person name="Wu L."/>
            <person name="Ma J."/>
        </authorList>
    </citation>
    <scope>NUCLEOTIDE SEQUENCE [LARGE SCALE GENOMIC DNA]</scope>
    <source>
        <strain evidence="2">DFY28</strain>
    </source>
</reference>
<evidence type="ECO:0000313" key="1">
    <source>
        <dbReference type="EMBL" id="MFD1783441.1"/>
    </source>
</evidence>
<dbReference type="EMBL" id="JBHUEY010000001">
    <property type="protein sequence ID" value="MFD1783441.1"/>
    <property type="molecule type" value="Genomic_DNA"/>
</dbReference>
<dbReference type="RefSeq" id="WP_377284016.1">
    <property type="nucleotide sequence ID" value="NZ_JBHRSI010000010.1"/>
</dbReference>
<proteinExistence type="predicted"/>
<keyword evidence="2" id="KW-1185">Reference proteome</keyword>
<protein>
    <recommendedName>
        <fullName evidence="3">DUF2939 domain-containing protein</fullName>
    </recommendedName>
</protein>
<organism evidence="1 2">
    <name type="scientific">Phenylobacterium terrae</name>
    <dbReference type="NCBI Taxonomy" id="2665495"/>
    <lineage>
        <taxon>Bacteria</taxon>
        <taxon>Pseudomonadati</taxon>
        <taxon>Pseudomonadota</taxon>
        <taxon>Alphaproteobacteria</taxon>
        <taxon>Caulobacterales</taxon>
        <taxon>Caulobacteraceae</taxon>
        <taxon>Phenylobacterium</taxon>
    </lineage>
</organism>
<gene>
    <name evidence="1" type="ORF">ACFSC0_08555</name>
</gene>
<comment type="caution">
    <text evidence="1">The sequence shown here is derived from an EMBL/GenBank/DDBJ whole genome shotgun (WGS) entry which is preliminary data.</text>
</comment>
<name>A0ABW4N0H2_9CAUL</name>
<accession>A0ABW4N0H2</accession>
<sequence length="159" mass="16670">MRKTIALAVGVALALGACGKDAKVEAAEDVRQLLVAADEGDAEAFEAGIDREKLKADLRVQVREAAREQGIDIGGPSDAALDRMIGPDAVRVARPDPAAATPTAAEIAQILEVQDNTRACLRPAGADAGCALTFEKQGERWKLIGVQTSRLELRPGETG</sequence>